<protein>
    <submittedName>
        <fullName evidence="1">SIR2 family protein</fullName>
    </submittedName>
</protein>
<dbReference type="Proteomes" id="UP000628463">
    <property type="component" value="Unassembled WGS sequence"/>
</dbReference>
<evidence type="ECO:0000313" key="1">
    <source>
        <dbReference type="EMBL" id="MBC5681452.1"/>
    </source>
</evidence>
<dbReference type="RefSeq" id="WP_186837208.1">
    <property type="nucleotide sequence ID" value="NZ_JACOPD010000007.1"/>
</dbReference>
<name>A0ABR7G1Z5_9FIRM</name>
<dbReference type="Pfam" id="PF13289">
    <property type="entry name" value="SIR2_2"/>
    <property type="match status" value="1"/>
</dbReference>
<comment type="caution">
    <text evidence="1">The sequence shown here is derived from an EMBL/GenBank/DDBJ whole genome shotgun (WGS) entry which is preliminary data.</text>
</comment>
<organism evidence="1 2">
    <name type="scientific">Lachnospira hominis</name>
    <name type="common">ex Liu et al. 2021</name>
    <dbReference type="NCBI Taxonomy" id="2763051"/>
    <lineage>
        <taxon>Bacteria</taxon>
        <taxon>Bacillati</taxon>
        <taxon>Bacillota</taxon>
        <taxon>Clostridia</taxon>
        <taxon>Lachnospirales</taxon>
        <taxon>Lachnospiraceae</taxon>
        <taxon>Lachnospira</taxon>
    </lineage>
</organism>
<evidence type="ECO:0000313" key="2">
    <source>
        <dbReference type="Proteomes" id="UP000628463"/>
    </source>
</evidence>
<gene>
    <name evidence="1" type="ORF">H8S01_10825</name>
</gene>
<reference evidence="1 2" key="1">
    <citation type="submission" date="2020-08" db="EMBL/GenBank/DDBJ databases">
        <title>Genome public.</title>
        <authorList>
            <person name="Liu C."/>
            <person name="Sun Q."/>
        </authorList>
    </citation>
    <scope>NUCLEOTIDE SEQUENCE [LARGE SCALE GENOMIC DNA]</scope>
    <source>
        <strain evidence="1 2">NSJ-43</strain>
    </source>
</reference>
<keyword evidence="2" id="KW-1185">Reference proteome</keyword>
<accession>A0ABR7G1Z5</accession>
<proteinExistence type="predicted"/>
<dbReference type="EMBL" id="JACOPD010000007">
    <property type="protein sequence ID" value="MBC5681452.1"/>
    <property type="molecule type" value="Genomic_DNA"/>
</dbReference>
<sequence length="453" mass="52372">MKEIKTKEDVFKAICNASRLGNLGFFVGSGFTKAILENNTYYEAYTWAELLKICCEEMKINENILKNKNSYPEIATKICKEYSIENNITYQEAVRKMKCIISEKTNVYPEESVKEDYEKYFRNIPASWITTTNYDTVLENILGGDCISISPDGCFTKISNMIPIYHIHGVCNIPDSIVITNEDYAYMFRPNDYRQARLPFLMKESLVIMIGYALGDLNVITAVDWANNVYTNTSGEYDFPIVQLLYTDNPKQDPYVEQNGIVIFEVSDISKFFLELYEFSKDYNVEYENYISLVNSNVMYFNQYQDENVINNFIGNVDGVRDNKINFIAELPQEFGYVYNYFFTFIHSAMLALDEMAKPNGAFYAYDWKLELIIDILKNVPIKNMPNSFFGMLANSLNDVAAFIGYRIGESFAAGQRWDNEKSNLSEEVIDALWLFAKSSRHLYNLKSLLKNI</sequence>